<evidence type="ECO:0000313" key="4">
    <source>
        <dbReference type="Proteomes" id="UP000309061"/>
    </source>
</evidence>
<dbReference type="InterPro" id="IPR011765">
    <property type="entry name" value="Pept_M16_N"/>
</dbReference>
<dbReference type="InterPro" id="IPR007863">
    <property type="entry name" value="Peptidase_M16_C"/>
</dbReference>
<dbReference type="InterPro" id="IPR050361">
    <property type="entry name" value="MPP/UQCRC_Complex"/>
</dbReference>
<dbReference type="Gene3D" id="3.30.830.10">
    <property type="entry name" value="Metalloenzyme, LuxS/M16 peptidase-like"/>
    <property type="match status" value="2"/>
</dbReference>
<dbReference type="Pfam" id="PF00675">
    <property type="entry name" value="Peptidase_M16"/>
    <property type="match status" value="1"/>
</dbReference>
<evidence type="ECO:0000259" key="1">
    <source>
        <dbReference type="Pfam" id="PF00675"/>
    </source>
</evidence>
<organism evidence="3 4">
    <name type="scientific">Methylocystis heyeri</name>
    <dbReference type="NCBI Taxonomy" id="391905"/>
    <lineage>
        <taxon>Bacteria</taxon>
        <taxon>Pseudomonadati</taxon>
        <taxon>Pseudomonadota</taxon>
        <taxon>Alphaproteobacteria</taxon>
        <taxon>Hyphomicrobiales</taxon>
        <taxon>Methylocystaceae</taxon>
        <taxon>Methylocystis</taxon>
    </lineage>
</organism>
<dbReference type="Proteomes" id="UP000309061">
    <property type="component" value="Chromosome"/>
</dbReference>
<reference evidence="3 4" key="1">
    <citation type="submission" date="2019-11" db="EMBL/GenBank/DDBJ databases">
        <title>The genome sequence of Methylocystis heyeri.</title>
        <authorList>
            <person name="Oshkin I.Y."/>
            <person name="Miroshnikov K."/>
            <person name="Dedysh S.N."/>
        </authorList>
    </citation>
    <scope>NUCLEOTIDE SEQUENCE [LARGE SCALE GENOMIC DNA]</scope>
    <source>
        <strain evidence="3 4">H2</strain>
    </source>
</reference>
<dbReference type="RefSeq" id="WP_136494352.1">
    <property type="nucleotide sequence ID" value="NZ_CP046052.1"/>
</dbReference>
<accession>A0A6B8KLK2</accession>
<dbReference type="GO" id="GO:0046872">
    <property type="term" value="F:metal ion binding"/>
    <property type="evidence" value="ECO:0007669"/>
    <property type="project" value="InterPro"/>
</dbReference>
<proteinExistence type="predicted"/>
<dbReference type="OrthoDB" id="9811314at2"/>
<sequence length="428" mass="46675">MNAYNTLESPKSRAENVQRVVTPSGVEAWLVESYAVPLVALEFSVRGGGAQDPAGKDGLATMLAGLLDEGAGPHDSRAFHRAVEDLAVHIGFGADRDAISGHFQTLTRNADKAFELLKLAVNEPRFDQESVDRVRSQLSAGIRRDANDPDSMVAKAFREAAFPGHPYSRATRGEIETLERVARDDLEAMRARVFAKKNLKIAVVGAIDAATLAARLDAIFGGWRESPDLIAIPDIVAQNVGERRIIDLDVPQTTMRFGRPGMAKADPDYFAAVVANHILGGGVFTARLFNEVREKRGLAYSVFSQLHEFDHCPTLLGGAGTKNDRAKETLEVIEEQCRLLASEGPTEDELDKARKYLTGSYALRFDTSTKIASQLVSLQLDGREPSFLDERNRRIEAVTLDDARRAARRLLGDGKLLVAMAGRPVGIA</sequence>
<dbReference type="SUPFAM" id="SSF63411">
    <property type="entry name" value="LuxS/MPP-like metallohydrolase"/>
    <property type="match status" value="2"/>
</dbReference>
<dbReference type="PANTHER" id="PTHR11851">
    <property type="entry name" value="METALLOPROTEASE"/>
    <property type="match status" value="1"/>
</dbReference>
<dbReference type="PANTHER" id="PTHR11851:SF224">
    <property type="entry name" value="PROCESSING PROTEASE"/>
    <property type="match status" value="1"/>
</dbReference>
<name>A0A6B8KLK2_9HYPH</name>
<dbReference type="InterPro" id="IPR011249">
    <property type="entry name" value="Metalloenz_LuxS/M16"/>
</dbReference>
<evidence type="ECO:0000259" key="2">
    <source>
        <dbReference type="Pfam" id="PF05193"/>
    </source>
</evidence>
<gene>
    <name evidence="3" type="ORF">H2LOC_019585</name>
</gene>
<protein>
    <submittedName>
        <fullName evidence="3">Insulinase family protein</fullName>
    </submittedName>
</protein>
<dbReference type="EMBL" id="CP046052">
    <property type="protein sequence ID" value="QGM47698.1"/>
    <property type="molecule type" value="Genomic_DNA"/>
</dbReference>
<dbReference type="AlphaFoldDB" id="A0A6B8KLK2"/>
<feature type="domain" description="Peptidase M16 C-terminal" evidence="2">
    <location>
        <begin position="181"/>
        <end position="356"/>
    </location>
</feature>
<keyword evidence="4" id="KW-1185">Reference proteome</keyword>
<dbReference type="KEGG" id="mhey:H2LOC_019585"/>
<feature type="domain" description="Peptidase M16 N-terminal" evidence="1">
    <location>
        <begin position="39"/>
        <end position="172"/>
    </location>
</feature>
<evidence type="ECO:0000313" key="3">
    <source>
        <dbReference type="EMBL" id="QGM47698.1"/>
    </source>
</evidence>
<dbReference type="Pfam" id="PF05193">
    <property type="entry name" value="Peptidase_M16_C"/>
    <property type="match status" value="1"/>
</dbReference>